<protein>
    <submittedName>
        <fullName evidence="3">Lamin tail domain-containing protein</fullName>
    </submittedName>
</protein>
<feature type="region of interest" description="Disordered" evidence="1">
    <location>
        <begin position="1"/>
        <end position="21"/>
    </location>
</feature>
<accession>A0A3N4A364</accession>
<evidence type="ECO:0000256" key="1">
    <source>
        <dbReference type="SAM" id="MobiDB-lite"/>
    </source>
</evidence>
<name>A0A3N4A364_9MICC</name>
<organism evidence="3 4">
    <name type="scientific">Kocuria soli</name>
    <dbReference type="NCBI Taxonomy" id="2485125"/>
    <lineage>
        <taxon>Bacteria</taxon>
        <taxon>Bacillati</taxon>
        <taxon>Actinomycetota</taxon>
        <taxon>Actinomycetes</taxon>
        <taxon>Micrococcales</taxon>
        <taxon>Micrococcaceae</taxon>
        <taxon>Kocuria</taxon>
    </lineage>
</organism>
<dbReference type="InterPro" id="IPR001322">
    <property type="entry name" value="Lamin_tail_dom"/>
</dbReference>
<dbReference type="InterPro" id="IPR036415">
    <property type="entry name" value="Lamin_tail_dom_sf"/>
</dbReference>
<dbReference type="Pfam" id="PF00932">
    <property type="entry name" value="LTD"/>
    <property type="match status" value="1"/>
</dbReference>
<proteinExistence type="predicted"/>
<evidence type="ECO:0000259" key="2">
    <source>
        <dbReference type="PROSITE" id="PS51841"/>
    </source>
</evidence>
<dbReference type="EMBL" id="RKMF01000010">
    <property type="protein sequence ID" value="ROZ62881.1"/>
    <property type="molecule type" value="Genomic_DNA"/>
</dbReference>
<dbReference type="Gene3D" id="2.60.40.1260">
    <property type="entry name" value="Lamin Tail domain"/>
    <property type="match status" value="1"/>
</dbReference>
<sequence length="119" mass="12690">MTLSPSSTTPPGATPAPIGTSTTNYVVVKNTGSKTLILSGYRIKDAANHTFVFPTGTKIAPGKQIMIRSCKGANTSGTLYWNQNNYVWNNTGDTLRMYSPKGALLEKCSYRGGGSTAYC</sequence>
<dbReference type="PROSITE" id="PS51841">
    <property type="entry name" value="LTD"/>
    <property type="match status" value="1"/>
</dbReference>
<feature type="domain" description="LTD" evidence="2">
    <location>
        <begin position="4"/>
        <end position="115"/>
    </location>
</feature>
<gene>
    <name evidence="3" type="ORF">EDL96_08930</name>
</gene>
<evidence type="ECO:0000313" key="4">
    <source>
        <dbReference type="Proteomes" id="UP000270616"/>
    </source>
</evidence>
<comment type="caution">
    <text evidence="3">The sequence shown here is derived from an EMBL/GenBank/DDBJ whole genome shotgun (WGS) entry which is preliminary data.</text>
</comment>
<dbReference type="AlphaFoldDB" id="A0A3N4A364"/>
<dbReference type="Proteomes" id="UP000270616">
    <property type="component" value="Unassembled WGS sequence"/>
</dbReference>
<evidence type="ECO:0000313" key="3">
    <source>
        <dbReference type="EMBL" id="ROZ62881.1"/>
    </source>
</evidence>
<dbReference type="SUPFAM" id="SSF74853">
    <property type="entry name" value="Lamin A/C globular tail domain"/>
    <property type="match status" value="1"/>
</dbReference>
<reference evidence="3 4" key="1">
    <citation type="submission" date="2018-10" db="EMBL/GenBank/DDBJ databases">
        <title>Kocuria sp. M5W7-7, whole genome shotgun sequence.</title>
        <authorList>
            <person name="Tuo L."/>
        </authorList>
    </citation>
    <scope>NUCLEOTIDE SEQUENCE [LARGE SCALE GENOMIC DNA]</scope>
    <source>
        <strain evidence="3 4">M5W7-7</strain>
    </source>
</reference>
<keyword evidence="4" id="KW-1185">Reference proteome</keyword>